<dbReference type="RefSeq" id="WP_060843962.1">
    <property type="nucleotide sequence ID" value="NZ_PYJM01000005.1"/>
</dbReference>
<proteinExistence type="predicted"/>
<dbReference type="AlphaFoldDB" id="A0A2T6GGM4"/>
<sequence>MSKLVCRCGHIIVDQTDDLPYKAALLREQHEEVFFSDASLLANELLAAASAGSVDELLERHYGRGGWRPRPTEFFGDKFTSLYLASISTVYECECCGRLWVQKKGVNSFVCFTPESGRYESILSSQTPE</sequence>
<gene>
    <name evidence="1" type="ORF">C5U62_21965</name>
</gene>
<name>A0A2T6GGM4_9PSED</name>
<accession>A0A2T6GGM4</accession>
<dbReference type="Proteomes" id="UP000244178">
    <property type="component" value="Unassembled WGS sequence"/>
</dbReference>
<protein>
    <submittedName>
        <fullName evidence="1">Uncharacterized protein</fullName>
    </submittedName>
</protein>
<organism evidence="1 2">
    <name type="scientific">Pseudomonas protegens</name>
    <dbReference type="NCBI Taxonomy" id="380021"/>
    <lineage>
        <taxon>Bacteria</taxon>
        <taxon>Pseudomonadati</taxon>
        <taxon>Pseudomonadota</taxon>
        <taxon>Gammaproteobacteria</taxon>
        <taxon>Pseudomonadales</taxon>
        <taxon>Pseudomonadaceae</taxon>
        <taxon>Pseudomonas</taxon>
    </lineage>
</organism>
<evidence type="ECO:0000313" key="2">
    <source>
        <dbReference type="Proteomes" id="UP000244178"/>
    </source>
</evidence>
<evidence type="ECO:0000313" key="1">
    <source>
        <dbReference type="EMBL" id="PUA43304.1"/>
    </source>
</evidence>
<comment type="caution">
    <text evidence="1">The sequence shown here is derived from an EMBL/GenBank/DDBJ whole genome shotgun (WGS) entry which is preliminary data.</text>
</comment>
<reference evidence="1 2" key="1">
    <citation type="submission" date="2018-03" db="EMBL/GenBank/DDBJ databases">
        <title>Draft genome sequence of the plant growth promoting rhizobacterium Pseudomonas protegens strain BNJ-SS-45 isolated from wheat (Triticum aestivum) rhizosphere.</title>
        <authorList>
            <person name="Bajpai A."/>
            <person name="Shende K."/>
            <person name="Meena N."/>
            <person name="Upadhyayula S.R."/>
            <person name="Suravajhala P."/>
            <person name="Medicherla K.M."/>
            <person name="Johri B.N."/>
        </authorList>
    </citation>
    <scope>NUCLEOTIDE SEQUENCE [LARGE SCALE GENOMIC DNA]</scope>
    <source>
        <strain evidence="1 2">BNJ-SS-45</strain>
    </source>
</reference>
<dbReference type="EMBL" id="PYJM01000005">
    <property type="protein sequence ID" value="PUA43304.1"/>
    <property type="molecule type" value="Genomic_DNA"/>
</dbReference>